<comment type="caution">
    <text evidence="1">The sequence shown here is derived from an EMBL/GenBank/DDBJ whole genome shotgun (WGS) entry which is preliminary data.</text>
</comment>
<keyword evidence="2" id="KW-1185">Reference proteome</keyword>
<reference evidence="1" key="1">
    <citation type="submission" date="2019-04" db="EMBL/GenBank/DDBJ databases">
        <title>Microbes associate with the intestines of laboratory mice.</title>
        <authorList>
            <person name="Navarre W."/>
            <person name="Wong E."/>
            <person name="Huang K."/>
            <person name="Tropini C."/>
            <person name="Ng K."/>
            <person name="Yu B."/>
        </authorList>
    </citation>
    <scope>NUCLEOTIDE SEQUENCE</scope>
    <source>
        <strain evidence="1">NM01_1-7b</strain>
    </source>
</reference>
<dbReference type="Proteomes" id="UP000304953">
    <property type="component" value="Unassembled WGS sequence"/>
</dbReference>
<accession>A0AC61RYV7</accession>
<organism evidence="1 2">
    <name type="scientific">Petralouisia muris</name>
    <dbReference type="NCBI Taxonomy" id="3032872"/>
    <lineage>
        <taxon>Bacteria</taxon>
        <taxon>Bacillati</taxon>
        <taxon>Bacillota</taxon>
        <taxon>Clostridia</taxon>
        <taxon>Lachnospirales</taxon>
        <taxon>Lachnospiraceae</taxon>
        <taxon>Petralouisia</taxon>
    </lineage>
</organism>
<sequence>MRNDILSNLQKEIYDRCQRETNKFGMGCYYHIVAVVKNAEILADKYGADKEVVLIAAWLHDIASITDYSLYDLHHIHGAEMAHSILKEYSYDSIKIRMVQECIKKHRGSVNLEKNSLEELCVADADAISHFDSVPSLLYLAYVQKGMGIEDGKEFVKNKLARSFQKLSTKSKQHYQNKYEKVMEILN</sequence>
<evidence type="ECO:0000313" key="2">
    <source>
        <dbReference type="Proteomes" id="UP000304953"/>
    </source>
</evidence>
<protein>
    <submittedName>
        <fullName evidence="1">HD domain-containing protein</fullName>
    </submittedName>
</protein>
<name>A0AC61RYV7_9FIRM</name>
<evidence type="ECO:0000313" key="1">
    <source>
        <dbReference type="EMBL" id="TGY96934.1"/>
    </source>
</evidence>
<proteinExistence type="predicted"/>
<gene>
    <name evidence="1" type="ORF">E5329_06830</name>
</gene>
<dbReference type="EMBL" id="SRYA01000011">
    <property type="protein sequence ID" value="TGY96934.1"/>
    <property type="molecule type" value="Genomic_DNA"/>
</dbReference>